<proteinExistence type="predicted"/>
<dbReference type="Proteomes" id="UP001458880">
    <property type="component" value="Unassembled WGS sequence"/>
</dbReference>
<comment type="caution">
    <text evidence="1">The sequence shown here is derived from an EMBL/GenBank/DDBJ whole genome shotgun (WGS) entry which is preliminary data.</text>
</comment>
<sequence>MGAEEVEAAKPKWWLWEHLQFVKDGNKTRNATSSINVDEIKRVNQDMTDEYVEKSSDADTLSIASSKDGEIATKKRKKKKFSTEEDIGREILAGTIFTKKLSLHCKI</sequence>
<dbReference type="EMBL" id="JASPKY010000635">
    <property type="protein sequence ID" value="KAK9687539.1"/>
    <property type="molecule type" value="Genomic_DNA"/>
</dbReference>
<dbReference type="AlphaFoldDB" id="A0AAW1IDR5"/>
<reference evidence="1 2" key="1">
    <citation type="journal article" date="2024" name="BMC Genomics">
        <title>De novo assembly and annotation of Popillia japonica's genome with initial clues to its potential as an invasive pest.</title>
        <authorList>
            <person name="Cucini C."/>
            <person name="Boschi S."/>
            <person name="Funari R."/>
            <person name="Cardaioli E."/>
            <person name="Iannotti N."/>
            <person name="Marturano G."/>
            <person name="Paoli F."/>
            <person name="Bruttini M."/>
            <person name="Carapelli A."/>
            <person name="Frati F."/>
            <person name="Nardi F."/>
        </authorList>
    </citation>
    <scope>NUCLEOTIDE SEQUENCE [LARGE SCALE GENOMIC DNA]</scope>
    <source>
        <strain evidence="1">DMR45628</strain>
    </source>
</reference>
<evidence type="ECO:0000313" key="1">
    <source>
        <dbReference type="EMBL" id="KAK9687539.1"/>
    </source>
</evidence>
<name>A0AAW1IDR5_POPJA</name>
<organism evidence="1 2">
    <name type="scientific">Popillia japonica</name>
    <name type="common">Japanese beetle</name>
    <dbReference type="NCBI Taxonomy" id="7064"/>
    <lineage>
        <taxon>Eukaryota</taxon>
        <taxon>Metazoa</taxon>
        <taxon>Ecdysozoa</taxon>
        <taxon>Arthropoda</taxon>
        <taxon>Hexapoda</taxon>
        <taxon>Insecta</taxon>
        <taxon>Pterygota</taxon>
        <taxon>Neoptera</taxon>
        <taxon>Endopterygota</taxon>
        <taxon>Coleoptera</taxon>
        <taxon>Polyphaga</taxon>
        <taxon>Scarabaeiformia</taxon>
        <taxon>Scarabaeidae</taxon>
        <taxon>Rutelinae</taxon>
        <taxon>Popillia</taxon>
    </lineage>
</organism>
<accession>A0AAW1IDR5</accession>
<protein>
    <submittedName>
        <fullName evidence="1">Uncharacterized protein</fullName>
    </submittedName>
</protein>
<gene>
    <name evidence="1" type="ORF">QE152_g36184</name>
</gene>
<keyword evidence="2" id="KW-1185">Reference proteome</keyword>
<evidence type="ECO:0000313" key="2">
    <source>
        <dbReference type="Proteomes" id="UP001458880"/>
    </source>
</evidence>